<dbReference type="InterPro" id="IPR005149">
    <property type="entry name" value="Tscrpt_reg_PadR_N"/>
</dbReference>
<feature type="domain" description="Transcription regulator PadR N-terminal" evidence="2">
    <location>
        <begin position="7"/>
        <end position="76"/>
    </location>
</feature>
<dbReference type="PANTHER" id="PTHR43252:SF6">
    <property type="entry name" value="NEGATIVE TRANSCRIPTION REGULATOR PADR"/>
    <property type="match status" value="1"/>
</dbReference>
<dbReference type="EMBL" id="CAFBML010000054">
    <property type="protein sequence ID" value="CAB4902905.1"/>
    <property type="molecule type" value="Genomic_DNA"/>
</dbReference>
<feature type="domain" description="Transcription regulator PadR C-terminal" evidence="3">
    <location>
        <begin position="90"/>
        <end position="169"/>
    </location>
</feature>
<dbReference type="AlphaFoldDB" id="A0A6J7GD22"/>
<reference evidence="4" key="1">
    <citation type="submission" date="2020-05" db="EMBL/GenBank/DDBJ databases">
        <authorList>
            <person name="Chiriac C."/>
            <person name="Salcher M."/>
            <person name="Ghai R."/>
            <person name="Kavagutti S V."/>
        </authorList>
    </citation>
    <scope>NUCLEOTIDE SEQUENCE</scope>
</reference>
<evidence type="ECO:0000259" key="3">
    <source>
        <dbReference type="Pfam" id="PF10400"/>
    </source>
</evidence>
<dbReference type="InterPro" id="IPR018309">
    <property type="entry name" value="Tscrpt_reg_PadR_C"/>
</dbReference>
<evidence type="ECO:0000256" key="1">
    <source>
        <dbReference type="SAM" id="MobiDB-lite"/>
    </source>
</evidence>
<dbReference type="SUPFAM" id="SSF46785">
    <property type="entry name" value="Winged helix' DNA-binding domain"/>
    <property type="match status" value="1"/>
</dbReference>
<dbReference type="PANTHER" id="PTHR43252">
    <property type="entry name" value="TRANSCRIPTIONAL REGULATOR YQJI"/>
    <property type="match status" value="1"/>
</dbReference>
<organism evidence="4">
    <name type="scientific">freshwater metagenome</name>
    <dbReference type="NCBI Taxonomy" id="449393"/>
    <lineage>
        <taxon>unclassified sequences</taxon>
        <taxon>metagenomes</taxon>
        <taxon>ecological metagenomes</taxon>
    </lineage>
</organism>
<accession>A0A6J7GD22</accession>
<proteinExistence type="predicted"/>
<dbReference type="InterPro" id="IPR036390">
    <property type="entry name" value="WH_DNA-bd_sf"/>
</dbReference>
<dbReference type="Pfam" id="PF10400">
    <property type="entry name" value="Vir_act_alpha_C"/>
    <property type="match status" value="1"/>
</dbReference>
<gene>
    <name evidence="4" type="ORF">UFOPK3592_00547</name>
</gene>
<evidence type="ECO:0000259" key="2">
    <source>
        <dbReference type="Pfam" id="PF03551"/>
    </source>
</evidence>
<feature type="compositionally biased region" description="Basic residues" evidence="1">
    <location>
        <begin position="188"/>
        <end position="197"/>
    </location>
</feature>
<sequence>MSVKASILAVLTMGECHGYQLRQEIESRTGGIWSINVGQIYSTLDRLERDGLVEANQTNSDGQTSYRITQLGLAEANEWLTSALTTGPETKNELANKLALAVTIPGVDITELIHRQRVQTMQALQSLTRAKRDSNLDDPNEIPWLLIADLNIFNCEAELRWLEHIEGTLAKSAARELNPTQDLSLPSKRGRPIKNDI</sequence>
<evidence type="ECO:0000313" key="4">
    <source>
        <dbReference type="EMBL" id="CAB4902905.1"/>
    </source>
</evidence>
<protein>
    <submittedName>
        <fullName evidence="4">Unannotated protein</fullName>
    </submittedName>
</protein>
<dbReference type="Pfam" id="PF03551">
    <property type="entry name" value="PadR"/>
    <property type="match status" value="1"/>
</dbReference>
<name>A0A6J7GD22_9ZZZZ</name>
<feature type="region of interest" description="Disordered" evidence="1">
    <location>
        <begin position="178"/>
        <end position="197"/>
    </location>
</feature>
<dbReference type="InterPro" id="IPR036388">
    <property type="entry name" value="WH-like_DNA-bd_sf"/>
</dbReference>
<dbReference type="Gene3D" id="1.10.10.10">
    <property type="entry name" value="Winged helix-like DNA-binding domain superfamily/Winged helix DNA-binding domain"/>
    <property type="match status" value="1"/>
</dbReference>